<evidence type="ECO:0000313" key="2">
    <source>
        <dbReference type="EMBL" id="KKK74843.1"/>
    </source>
</evidence>
<feature type="non-terminal residue" evidence="2">
    <location>
        <position position="38"/>
    </location>
</feature>
<name>A0A0F8Y0N6_9ZZZZ</name>
<organism evidence="2">
    <name type="scientific">marine sediment metagenome</name>
    <dbReference type="NCBI Taxonomy" id="412755"/>
    <lineage>
        <taxon>unclassified sequences</taxon>
        <taxon>metagenomes</taxon>
        <taxon>ecological metagenomes</taxon>
    </lineage>
</organism>
<dbReference type="AlphaFoldDB" id="A0A0F8Y0N6"/>
<comment type="caution">
    <text evidence="2">The sequence shown here is derived from an EMBL/GenBank/DDBJ whole genome shotgun (WGS) entry which is preliminary data.</text>
</comment>
<keyword evidence="1" id="KW-0472">Membrane</keyword>
<gene>
    <name evidence="2" type="ORF">LCGC14_2879660</name>
</gene>
<reference evidence="2" key="1">
    <citation type="journal article" date="2015" name="Nature">
        <title>Complex archaea that bridge the gap between prokaryotes and eukaryotes.</title>
        <authorList>
            <person name="Spang A."/>
            <person name="Saw J.H."/>
            <person name="Jorgensen S.L."/>
            <person name="Zaremba-Niedzwiedzka K."/>
            <person name="Martijn J."/>
            <person name="Lind A.E."/>
            <person name="van Eijk R."/>
            <person name="Schleper C."/>
            <person name="Guy L."/>
            <person name="Ettema T.J."/>
        </authorList>
    </citation>
    <scope>NUCLEOTIDE SEQUENCE</scope>
</reference>
<keyword evidence="1" id="KW-1133">Transmembrane helix</keyword>
<sequence>MMNGSSSTGGIGFFGLLTIVFVTLKLTGYIHWSWLWVL</sequence>
<protein>
    <submittedName>
        <fullName evidence="2">Uncharacterized protein</fullName>
    </submittedName>
</protein>
<proteinExistence type="predicted"/>
<accession>A0A0F8Y0N6</accession>
<evidence type="ECO:0000256" key="1">
    <source>
        <dbReference type="SAM" id="Phobius"/>
    </source>
</evidence>
<keyword evidence="1" id="KW-0812">Transmembrane</keyword>
<dbReference type="EMBL" id="LAZR01056127">
    <property type="protein sequence ID" value="KKK74843.1"/>
    <property type="molecule type" value="Genomic_DNA"/>
</dbReference>
<feature type="transmembrane region" description="Helical" evidence="1">
    <location>
        <begin position="12"/>
        <end position="32"/>
    </location>
</feature>